<name>A0A3L8Q1V5_9GAMM</name>
<dbReference type="Pfam" id="PF13412">
    <property type="entry name" value="HTH_24"/>
    <property type="match status" value="1"/>
</dbReference>
<dbReference type="PANTHER" id="PTHR30363:SF28">
    <property type="entry name" value="TRANSCRIPTIONAL REGULATORY PROTEIN-RELATED"/>
    <property type="match status" value="1"/>
</dbReference>
<proteinExistence type="predicted"/>
<dbReference type="InterPro" id="IPR036388">
    <property type="entry name" value="WH-like_DNA-bd_sf"/>
</dbReference>
<protein>
    <submittedName>
        <fullName evidence="1">Transcriptional regulator</fullName>
    </submittedName>
</protein>
<comment type="caution">
    <text evidence="1">The sequence shown here is derived from an EMBL/GenBank/DDBJ whole genome shotgun (WGS) entry which is preliminary data.</text>
</comment>
<evidence type="ECO:0000313" key="2">
    <source>
        <dbReference type="Proteomes" id="UP000281474"/>
    </source>
</evidence>
<dbReference type="RefSeq" id="WP_121837066.1">
    <property type="nucleotide sequence ID" value="NZ_ML014753.1"/>
</dbReference>
<keyword evidence="2" id="KW-1185">Reference proteome</keyword>
<dbReference type="Gene3D" id="1.10.10.10">
    <property type="entry name" value="Winged helix-like DNA-binding domain superfamily/Winged helix DNA-binding domain"/>
    <property type="match status" value="1"/>
</dbReference>
<organism evidence="1 2">
    <name type="scientific">Parashewanella curva</name>
    <dbReference type="NCBI Taxonomy" id="2338552"/>
    <lineage>
        <taxon>Bacteria</taxon>
        <taxon>Pseudomonadati</taxon>
        <taxon>Pseudomonadota</taxon>
        <taxon>Gammaproteobacteria</taxon>
        <taxon>Alteromonadales</taxon>
        <taxon>Shewanellaceae</taxon>
        <taxon>Parashewanella</taxon>
    </lineage>
</organism>
<dbReference type="InterPro" id="IPR050313">
    <property type="entry name" value="Carb_Metab_HTH_regulators"/>
</dbReference>
<dbReference type="OrthoDB" id="155998at2"/>
<gene>
    <name evidence="1" type="ORF">D5018_00685</name>
</gene>
<dbReference type="AlphaFoldDB" id="A0A3L8Q1V5"/>
<reference evidence="1 2" key="1">
    <citation type="submission" date="2018-09" db="EMBL/GenBank/DDBJ databases">
        <title>Phylogeny of the Shewanellaceae, and recommendation for two new genera, Pseudoshewanella and Parashewanella.</title>
        <authorList>
            <person name="Wang G."/>
        </authorList>
    </citation>
    <scope>NUCLEOTIDE SEQUENCE [LARGE SCALE GENOMIC DNA]</scope>
    <source>
        <strain evidence="1 2">C51</strain>
    </source>
</reference>
<evidence type="ECO:0000313" key="1">
    <source>
        <dbReference type="EMBL" id="RLV61667.1"/>
    </source>
</evidence>
<dbReference type="EMBL" id="QZEI01000001">
    <property type="protein sequence ID" value="RLV61667.1"/>
    <property type="molecule type" value="Genomic_DNA"/>
</dbReference>
<dbReference type="PANTHER" id="PTHR30363">
    <property type="entry name" value="HTH-TYPE TRANSCRIPTIONAL REGULATOR SRLR-RELATED"/>
    <property type="match status" value="1"/>
</dbReference>
<dbReference type="Proteomes" id="UP000281474">
    <property type="component" value="Unassembled WGS sequence"/>
</dbReference>
<accession>A0A3L8Q1V5</accession>
<sequence length="205" mass="23340">MKTSQKILNLLKTQGALTAKVLAEELSLTTMGVRQHLLSLEESDDVTTFDKSAGRGRPTRYWKLTDKSVERFEDRHEDLSLQLIDSIKVVFGDSGLDKLIDEREARSFEVYQQAMSLAVGIEQKLNILADIRSQEGYMASIEQDNDVWSLYENHCPICAAATKCQSFCRSELQLFQQLFEACATVSREEHIVEGARRCAYKFYAK</sequence>
<dbReference type="SUPFAM" id="SSF46785">
    <property type="entry name" value="Winged helix' DNA-binding domain"/>
    <property type="match status" value="1"/>
</dbReference>
<dbReference type="InterPro" id="IPR036390">
    <property type="entry name" value="WH_DNA-bd_sf"/>
</dbReference>